<sequence>MKKLNKVLLMLVVLMTVSTSTVATAAITTSHAGHGGVDPGAIGNGYKEADIARMINNKIVAKSGAVDATDNSAISVNDNLSKIVNKVNLNSNGTSWNLSNHLNSASPAATGVEVFYYAGDPLGKAKAEQVSATIANVLGIPNRGAKTADLYVIRNTKGHSLLIEWGFISNSGDVQKLLTKMDTVTTEVVKLFNSTINPVPPVTPPVNPVQPPTTGFARSYNETGTMYATERNWVKDTPIKAARLVEYQSTGQAIKYHKVVWSDGIVWLQLTGWDGKQRYVAYSDATQGNGFGRKYGYCQ</sequence>
<dbReference type="GO" id="GO:0009253">
    <property type="term" value="P:peptidoglycan catabolic process"/>
    <property type="evidence" value="ECO:0007669"/>
    <property type="project" value="InterPro"/>
</dbReference>
<protein>
    <recommendedName>
        <fullName evidence="4">MurNAc-LAA domain-containing protein</fullName>
    </recommendedName>
</protein>
<comment type="caution">
    <text evidence="5">The sequence shown here is derived from an EMBL/GenBank/DDBJ whole genome shotgun (WGS) entry which is preliminary data.</text>
</comment>
<dbReference type="EMBL" id="NRPP01000017">
    <property type="protein sequence ID" value="TFJ25249.1"/>
    <property type="molecule type" value="Genomic_DNA"/>
</dbReference>
<keyword evidence="1" id="KW-0378">Hydrolase</keyword>
<dbReference type="GO" id="GO:0008745">
    <property type="term" value="F:N-acetylmuramoyl-L-alanine amidase activity"/>
    <property type="evidence" value="ECO:0007669"/>
    <property type="project" value="InterPro"/>
</dbReference>
<evidence type="ECO:0000313" key="6">
    <source>
        <dbReference type="Proteomes" id="UP000297938"/>
    </source>
</evidence>
<accession>A0A7Z8CZM7</accession>
<evidence type="ECO:0000313" key="5">
    <source>
        <dbReference type="EMBL" id="TFJ25249.1"/>
    </source>
</evidence>
<evidence type="ECO:0000256" key="3">
    <source>
        <dbReference type="SAM" id="SignalP"/>
    </source>
</evidence>
<dbReference type="InterPro" id="IPR003646">
    <property type="entry name" value="SH3-like_bac-type"/>
</dbReference>
<feature type="chain" id="PRO_5031034655" description="MurNAc-LAA domain-containing protein" evidence="3">
    <location>
        <begin position="26"/>
        <end position="299"/>
    </location>
</feature>
<dbReference type="GO" id="GO:0030288">
    <property type="term" value="C:outer membrane-bounded periplasmic space"/>
    <property type="evidence" value="ECO:0007669"/>
    <property type="project" value="TreeGrafter"/>
</dbReference>
<dbReference type="SMART" id="SM00646">
    <property type="entry name" value="Ami_3"/>
    <property type="match status" value="1"/>
</dbReference>
<dbReference type="PANTHER" id="PTHR30404">
    <property type="entry name" value="N-ACETYLMURAMOYL-L-ALANINE AMIDASE"/>
    <property type="match status" value="1"/>
</dbReference>
<dbReference type="CDD" id="cd02696">
    <property type="entry name" value="MurNAc-LAA"/>
    <property type="match status" value="1"/>
</dbReference>
<feature type="domain" description="MurNAc-LAA" evidence="4">
    <location>
        <begin position="87"/>
        <end position="190"/>
    </location>
</feature>
<evidence type="ECO:0000256" key="1">
    <source>
        <dbReference type="ARBA" id="ARBA00022801"/>
    </source>
</evidence>
<feature type="signal peptide" evidence="3">
    <location>
        <begin position="1"/>
        <end position="25"/>
    </location>
</feature>
<reference evidence="5 6" key="1">
    <citation type="journal article" date="2018" name="Int. J. Food Microbiol.">
        <title>Growth of Carnobacterium spp. isolated from chilled vacuum-packaged meat under relevant acidic conditions.</title>
        <authorList>
            <person name="Zhang P."/>
            <person name="Badoni M."/>
            <person name="Ganzle M."/>
            <person name="Yang X."/>
        </authorList>
    </citation>
    <scope>NUCLEOTIDE SEQUENCE [LARGE SCALE GENOMIC DNA]</scope>
    <source>
        <strain evidence="5 6">B2</strain>
    </source>
</reference>
<dbReference type="InterPro" id="IPR050695">
    <property type="entry name" value="N-acetylmuramoyl_amidase_3"/>
</dbReference>
<dbReference type="InterPro" id="IPR002508">
    <property type="entry name" value="MurNAc-LAA_cat"/>
</dbReference>
<dbReference type="Proteomes" id="UP000297938">
    <property type="component" value="Unassembled WGS sequence"/>
</dbReference>
<evidence type="ECO:0000259" key="4">
    <source>
        <dbReference type="SMART" id="SM00646"/>
    </source>
</evidence>
<dbReference type="SUPFAM" id="SSF53187">
    <property type="entry name" value="Zn-dependent exopeptidases"/>
    <property type="match status" value="1"/>
</dbReference>
<dbReference type="RefSeq" id="WP_135026466.1">
    <property type="nucleotide sequence ID" value="NZ_NROV01000015.1"/>
</dbReference>
<evidence type="ECO:0000256" key="2">
    <source>
        <dbReference type="ARBA" id="ARBA00023316"/>
    </source>
</evidence>
<dbReference type="Pfam" id="PF08460">
    <property type="entry name" value="SH3_5"/>
    <property type="match status" value="1"/>
</dbReference>
<name>A0A7Z8CZM7_CARDV</name>
<keyword evidence="2" id="KW-0961">Cell wall biogenesis/degradation</keyword>
<dbReference type="AlphaFoldDB" id="A0A7Z8CZM7"/>
<dbReference type="Pfam" id="PF01520">
    <property type="entry name" value="Amidase_3"/>
    <property type="match status" value="1"/>
</dbReference>
<dbReference type="PANTHER" id="PTHR30404:SF8">
    <property type="entry name" value="AUTOLYSIN PH-RELATED"/>
    <property type="match status" value="1"/>
</dbReference>
<gene>
    <name evidence="5" type="ORF">CKN69_11615</name>
</gene>
<proteinExistence type="predicted"/>
<dbReference type="Gene3D" id="3.40.630.40">
    <property type="entry name" value="Zn-dependent exopeptidases"/>
    <property type="match status" value="1"/>
</dbReference>
<keyword evidence="3" id="KW-0732">Signal</keyword>
<dbReference type="GO" id="GO:0071555">
    <property type="term" value="P:cell wall organization"/>
    <property type="evidence" value="ECO:0007669"/>
    <property type="project" value="UniProtKB-KW"/>
</dbReference>
<organism evidence="5 6">
    <name type="scientific">Carnobacterium divergens</name>
    <name type="common">Lactobacillus divergens</name>
    <dbReference type="NCBI Taxonomy" id="2748"/>
    <lineage>
        <taxon>Bacteria</taxon>
        <taxon>Bacillati</taxon>
        <taxon>Bacillota</taxon>
        <taxon>Bacilli</taxon>
        <taxon>Lactobacillales</taxon>
        <taxon>Carnobacteriaceae</taxon>
        <taxon>Carnobacterium</taxon>
    </lineage>
</organism>
<dbReference type="Gene3D" id="2.30.30.40">
    <property type="entry name" value="SH3 Domains"/>
    <property type="match status" value="1"/>
</dbReference>